<dbReference type="EC" id="2.3.1.30" evidence="3"/>
<dbReference type="FunFam" id="2.160.10.10:FF:000002">
    <property type="entry name" value="Serine acetyltransferase"/>
    <property type="match status" value="1"/>
</dbReference>
<organism evidence="8 9">
    <name type="scientific">Adiantum capillus-veneris</name>
    <name type="common">Maidenhair fern</name>
    <dbReference type="NCBI Taxonomy" id="13818"/>
    <lineage>
        <taxon>Eukaryota</taxon>
        <taxon>Viridiplantae</taxon>
        <taxon>Streptophyta</taxon>
        <taxon>Embryophyta</taxon>
        <taxon>Tracheophyta</taxon>
        <taxon>Polypodiopsida</taxon>
        <taxon>Polypodiidae</taxon>
        <taxon>Polypodiales</taxon>
        <taxon>Pteridineae</taxon>
        <taxon>Pteridaceae</taxon>
        <taxon>Vittarioideae</taxon>
        <taxon>Adiantum</taxon>
    </lineage>
</organism>
<dbReference type="GO" id="GO:0009001">
    <property type="term" value="F:serine O-acetyltransferase activity"/>
    <property type="evidence" value="ECO:0007669"/>
    <property type="project" value="UniProtKB-EC"/>
</dbReference>
<comment type="similarity">
    <text evidence="2">Belongs to the transferase hexapeptide repeat family.</text>
</comment>
<dbReference type="InterPro" id="IPR042122">
    <property type="entry name" value="Ser_AcTrfase_N_sf"/>
</dbReference>
<dbReference type="GO" id="GO:0005737">
    <property type="term" value="C:cytoplasm"/>
    <property type="evidence" value="ECO:0007669"/>
    <property type="project" value="InterPro"/>
</dbReference>
<comment type="pathway">
    <text evidence="1">Amino-acid biosynthesis; L-cysteine biosynthesis; L-cysteine from L-serine: step 1/2.</text>
</comment>
<evidence type="ECO:0000313" key="8">
    <source>
        <dbReference type="EMBL" id="KAI5059087.1"/>
    </source>
</evidence>
<dbReference type="PROSITE" id="PS00101">
    <property type="entry name" value="HEXAPEP_TRANSFERASES"/>
    <property type="match status" value="1"/>
</dbReference>
<protein>
    <recommendedName>
        <fullName evidence="3">serine O-acetyltransferase</fullName>
        <ecNumber evidence="3">2.3.1.30</ecNumber>
    </recommendedName>
</protein>
<keyword evidence="4" id="KW-0028">Amino-acid biosynthesis</keyword>
<keyword evidence="6" id="KW-0012">Acyltransferase</keyword>
<dbReference type="Proteomes" id="UP000886520">
    <property type="component" value="Chromosome 25"/>
</dbReference>
<dbReference type="GO" id="GO:0006535">
    <property type="term" value="P:cysteine biosynthetic process from serine"/>
    <property type="evidence" value="ECO:0007669"/>
    <property type="project" value="InterPro"/>
</dbReference>
<dbReference type="OrthoDB" id="25818at2759"/>
<dbReference type="PANTHER" id="PTHR42811">
    <property type="entry name" value="SERINE ACETYLTRANSFERASE"/>
    <property type="match status" value="1"/>
</dbReference>
<dbReference type="NCBIfam" id="TIGR01172">
    <property type="entry name" value="cysE"/>
    <property type="match status" value="1"/>
</dbReference>
<evidence type="ECO:0000256" key="3">
    <source>
        <dbReference type="ARBA" id="ARBA00013266"/>
    </source>
</evidence>
<dbReference type="InterPro" id="IPR045304">
    <property type="entry name" value="LbH_SAT"/>
</dbReference>
<dbReference type="EMBL" id="JABFUD020000025">
    <property type="protein sequence ID" value="KAI5059087.1"/>
    <property type="molecule type" value="Genomic_DNA"/>
</dbReference>
<comment type="caution">
    <text evidence="8">The sequence shown here is derived from an EMBL/GenBank/DDBJ whole genome shotgun (WGS) entry which is preliminary data.</text>
</comment>
<dbReference type="InterPro" id="IPR018357">
    <property type="entry name" value="Hexapep_transf_CS"/>
</dbReference>
<dbReference type="NCBIfam" id="NF041874">
    <property type="entry name" value="EPS_EpsC"/>
    <property type="match status" value="1"/>
</dbReference>
<keyword evidence="5" id="KW-0808">Transferase</keyword>
<dbReference type="InterPro" id="IPR010493">
    <property type="entry name" value="Ser_AcTrfase_N"/>
</dbReference>
<dbReference type="Gene3D" id="2.160.10.10">
    <property type="entry name" value="Hexapeptide repeat proteins"/>
    <property type="match status" value="1"/>
</dbReference>
<evidence type="ECO:0000259" key="7">
    <source>
        <dbReference type="SMART" id="SM00971"/>
    </source>
</evidence>
<evidence type="ECO:0000256" key="5">
    <source>
        <dbReference type="ARBA" id="ARBA00022679"/>
    </source>
</evidence>
<evidence type="ECO:0000256" key="1">
    <source>
        <dbReference type="ARBA" id="ARBA00004876"/>
    </source>
</evidence>
<keyword evidence="9" id="KW-1185">Reference proteome</keyword>
<dbReference type="InterPro" id="IPR053376">
    <property type="entry name" value="Serine_acetyltransferase"/>
</dbReference>
<feature type="domain" description="Serine acetyltransferase N-terminal" evidence="7">
    <location>
        <begin position="94"/>
        <end position="213"/>
    </location>
</feature>
<evidence type="ECO:0000256" key="4">
    <source>
        <dbReference type="ARBA" id="ARBA00022605"/>
    </source>
</evidence>
<dbReference type="InterPro" id="IPR011004">
    <property type="entry name" value="Trimer_LpxA-like_sf"/>
</dbReference>
<dbReference type="InterPro" id="IPR001451">
    <property type="entry name" value="Hexapep"/>
</dbReference>
<accession>A0A9D4U0P6</accession>
<proteinExistence type="inferred from homology"/>
<dbReference type="InterPro" id="IPR005881">
    <property type="entry name" value="Ser_O-AcTrfase"/>
</dbReference>
<evidence type="ECO:0000256" key="2">
    <source>
        <dbReference type="ARBA" id="ARBA00007274"/>
    </source>
</evidence>
<dbReference type="Pfam" id="PF00132">
    <property type="entry name" value="Hexapep"/>
    <property type="match status" value="1"/>
</dbReference>
<gene>
    <name evidence="8" type="ORF">GOP47_0025406</name>
</gene>
<dbReference type="CDD" id="cd03354">
    <property type="entry name" value="LbH_SAT"/>
    <property type="match status" value="1"/>
</dbReference>
<name>A0A9D4U0P6_ADICA</name>
<evidence type="ECO:0000313" key="9">
    <source>
        <dbReference type="Proteomes" id="UP000886520"/>
    </source>
</evidence>
<dbReference type="SMART" id="SM00971">
    <property type="entry name" value="SATase_N"/>
    <property type="match status" value="1"/>
</dbReference>
<reference evidence="8" key="1">
    <citation type="submission" date="2021-01" db="EMBL/GenBank/DDBJ databases">
        <title>Adiantum capillus-veneris genome.</title>
        <authorList>
            <person name="Fang Y."/>
            <person name="Liao Q."/>
        </authorList>
    </citation>
    <scope>NUCLEOTIDE SEQUENCE</scope>
    <source>
        <strain evidence="8">H3</strain>
        <tissue evidence="8">Leaf</tissue>
    </source>
</reference>
<dbReference type="AlphaFoldDB" id="A0A9D4U0P6"/>
<evidence type="ECO:0000256" key="6">
    <source>
        <dbReference type="ARBA" id="ARBA00023315"/>
    </source>
</evidence>
<dbReference type="Pfam" id="PF06426">
    <property type="entry name" value="SATase_N"/>
    <property type="match status" value="1"/>
</dbReference>
<sequence>MLRVCVGNFHVQFLAPSSKDQAACYYISPALCRSRNPQVPSAIAASFSHVNASTLATYQLPFAPALISKSTGLPAFAEPLDMDDLLLSISVDLIWREIRNDALQMGREENEIYLDMGASELLAGILQSTVLQWHSFEEALSALLASKLSSELAPKHRWHAVIHTAFTKGSSLSGTPIRSLIMEDLIAIKERDPACPSLGHAFLYFKGFHGIQLHRVANWLWQNGQRSLATLFQSRVSEVFGMDIHPAAQLGSYIMMDHATGIVIGETARVGNGCTLLHGVTLGGNGKQQGDRHPKLGMNVLVGAGASILGNVTIGNGAKIGASAVVLSDIPSFATAVGCPAKVSCIASIDVI</sequence>
<dbReference type="SUPFAM" id="SSF51161">
    <property type="entry name" value="Trimeric LpxA-like enzymes"/>
    <property type="match status" value="1"/>
</dbReference>
<dbReference type="Gene3D" id="1.10.3130.10">
    <property type="entry name" value="serine acetyltransferase, domain 1"/>
    <property type="match status" value="1"/>
</dbReference>